<dbReference type="OrthoDB" id="5318at2759"/>
<comment type="similarity">
    <text evidence="1 5">Belongs to the E2F/DP family.</text>
</comment>
<keyword evidence="3 5" id="KW-0238">DNA-binding</keyword>
<dbReference type="SUPFAM" id="SSF46785">
    <property type="entry name" value="Winged helix' DNA-binding domain"/>
    <property type="match status" value="2"/>
</dbReference>
<name>A0A8S1H818_9PELO</name>
<feature type="compositionally biased region" description="Polar residues" evidence="6">
    <location>
        <begin position="294"/>
        <end position="312"/>
    </location>
</feature>
<dbReference type="InterPro" id="IPR003316">
    <property type="entry name" value="E2F_WHTH_DNA-bd_dom"/>
</dbReference>
<feature type="domain" description="E2F/DP family winged-helix DNA-binding" evidence="7">
    <location>
        <begin position="168"/>
        <end position="237"/>
    </location>
</feature>
<accession>A0A8S1H818</accession>
<feature type="region of interest" description="Disordered" evidence="6">
    <location>
        <begin position="146"/>
        <end position="170"/>
    </location>
</feature>
<evidence type="ECO:0000256" key="2">
    <source>
        <dbReference type="ARBA" id="ARBA00023015"/>
    </source>
</evidence>
<evidence type="ECO:0000256" key="6">
    <source>
        <dbReference type="SAM" id="MobiDB-lite"/>
    </source>
</evidence>
<dbReference type="GO" id="GO:0000978">
    <property type="term" value="F:RNA polymerase II cis-regulatory region sequence-specific DNA binding"/>
    <property type="evidence" value="ECO:0007669"/>
    <property type="project" value="InterPro"/>
</dbReference>
<dbReference type="GO" id="GO:0000981">
    <property type="term" value="F:DNA-binding transcription factor activity, RNA polymerase II-specific"/>
    <property type="evidence" value="ECO:0007669"/>
    <property type="project" value="TreeGrafter"/>
</dbReference>
<evidence type="ECO:0000259" key="7">
    <source>
        <dbReference type="SMART" id="SM01372"/>
    </source>
</evidence>
<dbReference type="GO" id="GO:0090575">
    <property type="term" value="C:RNA polymerase II transcription regulator complex"/>
    <property type="evidence" value="ECO:0007669"/>
    <property type="project" value="TreeGrafter"/>
</dbReference>
<comment type="caution">
    <text evidence="8">The sequence shown here is derived from an EMBL/GenBank/DDBJ whole genome shotgun (WGS) entry which is preliminary data.</text>
</comment>
<dbReference type="Proteomes" id="UP000835052">
    <property type="component" value="Unassembled WGS sequence"/>
</dbReference>
<evidence type="ECO:0000256" key="4">
    <source>
        <dbReference type="ARBA" id="ARBA00023163"/>
    </source>
</evidence>
<dbReference type="InterPro" id="IPR036388">
    <property type="entry name" value="WH-like_DNA-bd_sf"/>
</dbReference>
<dbReference type="PANTHER" id="PTHR12081:SF7">
    <property type="entry name" value="TRANSCRIPTION FACTOR EFL-3"/>
    <property type="match status" value="1"/>
</dbReference>
<dbReference type="InterPro" id="IPR036390">
    <property type="entry name" value="WH_DNA-bd_sf"/>
</dbReference>
<dbReference type="Pfam" id="PF02319">
    <property type="entry name" value="WHD_E2F_TDP"/>
    <property type="match status" value="2"/>
</dbReference>
<protein>
    <recommendedName>
        <fullName evidence="7">E2F/DP family winged-helix DNA-binding domain-containing protein</fullName>
    </recommendedName>
</protein>
<feature type="domain" description="E2F/DP family winged-helix DNA-binding" evidence="7">
    <location>
        <begin position="325"/>
        <end position="412"/>
    </location>
</feature>
<dbReference type="FunFam" id="1.10.10.10:FF:000832">
    <property type="entry name" value="E2F-like (Mammalian transcription factor)"/>
    <property type="match status" value="1"/>
</dbReference>
<keyword evidence="4 5" id="KW-0804">Transcription</keyword>
<proteinExistence type="inferred from homology"/>
<evidence type="ECO:0000313" key="8">
    <source>
        <dbReference type="EMBL" id="CAD6192139.1"/>
    </source>
</evidence>
<dbReference type="FunFam" id="1.10.10.10:FF:000629">
    <property type="entry name" value="Transcription factor E2F/dimerization partner"/>
    <property type="match status" value="1"/>
</dbReference>
<feature type="compositionally biased region" description="Basic and acidic residues" evidence="6">
    <location>
        <begin position="313"/>
        <end position="325"/>
    </location>
</feature>
<comment type="subcellular location">
    <subcellularLocation>
        <location evidence="5">Nucleus</location>
    </subcellularLocation>
</comment>
<keyword evidence="2 5" id="KW-0805">Transcription regulation</keyword>
<evidence type="ECO:0000256" key="1">
    <source>
        <dbReference type="ARBA" id="ARBA00010940"/>
    </source>
</evidence>
<dbReference type="AlphaFoldDB" id="A0A8S1H818"/>
<evidence type="ECO:0000256" key="5">
    <source>
        <dbReference type="RuleBase" id="RU003796"/>
    </source>
</evidence>
<feature type="compositionally biased region" description="Basic and acidic residues" evidence="6">
    <location>
        <begin position="635"/>
        <end position="646"/>
    </location>
</feature>
<dbReference type="SMART" id="SM01372">
    <property type="entry name" value="E2F_TDP"/>
    <property type="match status" value="2"/>
</dbReference>
<reference evidence="8" key="1">
    <citation type="submission" date="2020-10" db="EMBL/GenBank/DDBJ databases">
        <authorList>
            <person name="Kikuchi T."/>
        </authorList>
    </citation>
    <scope>NUCLEOTIDE SEQUENCE</scope>
    <source>
        <strain evidence="8">NKZ352</strain>
    </source>
</reference>
<gene>
    <name evidence="8" type="ORF">CAUJ_LOCUS8058</name>
</gene>
<dbReference type="EMBL" id="CAJGYM010000026">
    <property type="protein sequence ID" value="CAD6192139.1"/>
    <property type="molecule type" value="Genomic_DNA"/>
</dbReference>
<sequence length="653" mass="72151">MARNRGVPSQRRPRPSRIFSAASPALPRSLHRLASLFLGESVRACAKSDCRFFGCCSPTGTWNLLNSGHKKTRMTSFGSMLLSLEANKENIPPGGLPNESFVLPESRGQMICDDVDVVTNSPVPRPSPAYSQKSDASFFSSQESLTDSSIVLPGNNDESEDDPEVSSRKEKSLGLLCQRFLIAMNEETCGRPNGEVHLETVARKMNVEKRRIYDIVNVMEALDAMQKTNKSYYKWHGLDDLPKLMAGLQKEAIVERLPERVLRVEQAMCSFTELSGGRKHSREVVGSLVGDLGNESTSSEDVVLPTSSAGSNETRRSRVDSRDRQGRNSLAQLCRRFLMVLLSNPKNIRKVSLDVASTVLIKDPETEGFEPPSRSRCRRLYDIANVLVALGLIKKVHYLFGTKKIPLFVYSGPEPDENAKFDANACVEKVLLTPSTGPPLTPQMKATTAALAQQLTMGKRCNSDVNLSQASSNLKMPRMKSDSIPASSSLMMFAELAAAERLRLDTLTQMSRRLAAINSMTPSTSSVLPPFSMLSASSDNLSTNASPLDSNKFINFESPFSSLHPILLPPNPQPLRPTIDRNPPPFHQSFSAPSIKTENYNRSCSYSMSNILSSSKKSNVLLDHTKNSPFQVVKKSSDQRREKKPFGELQNRM</sequence>
<dbReference type="InterPro" id="IPR015633">
    <property type="entry name" value="E2F"/>
</dbReference>
<feature type="region of interest" description="Disordered" evidence="6">
    <location>
        <begin position="626"/>
        <end position="653"/>
    </location>
</feature>
<dbReference type="PANTHER" id="PTHR12081">
    <property type="entry name" value="TRANSCRIPTION FACTOR E2F"/>
    <property type="match status" value="1"/>
</dbReference>
<organism evidence="8 9">
    <name type="scientific">Caenorhabditis auriculariae</name>
    <dbReference type="NCBI Taxonomy" id="2777116"/>
    <lineage>
        <taxon>Eukaryota</taxon>
        <taxon>Metazoa</taxon>
        <taxon>Ecdysozoa</taxon>
        <taxon>Nematoda</taxon>
        <taxon>Chromadorea</taxon>
        <taxon>Rhabditida</taxon>
        <taxon>Rhabditina</taxon>
        <taxon>Rhabditomorpha</taxon>
        <taxon>Rhabditoidea</taxon>
        <taxon>Rhabditidae</taxon>
        <taxon>Peloderinae</taxon>
        <taxon>Caenorhabditis</taxon>
    </lineage>
</organism>
<keyword evidence="9" id="KW-1185">Reference proteome</keyword>
<dbReference type="Gene3D" id="1.10.10.10">
    <property type="entry name" value="Winged helix-like DNA-binding domain superfamily/Winged helix DNA-binding domain"/>
    <property type="match status" value="2"/>
</dbReference>
<evidence type="ECO:0000313" key="9">
    <source>
        <dbReference type="Proteomes" id="UP000835052"/>
    </source>
</evidence>
<feature type="region of interest" description="Disordered" evidence="6">
    <location>
        <begin position="290"/>
        <end position="325"/>
    </location>
</feature>
<evidence type="ECO:0000256" key="3">
    <source>
        <dbReference type="ARBA" id="ARBA00023125"/>
    </source>
</evidence>
<keyword evidence="5" id="KW-0539">Nucleus</keyword>